<dbReference type="Gene3D" id="1.10.357.140">
    <property type="entry name" value="UbiA prenyltransferase"/>
    <property type="match status" value="1"/>
</dbReference>
<evidence type="ECO:0000256" key="4">
    <source>
        <dbReference type="ARBA" id="ARBA00022989"/>
    </source>
</evidence>
<dbReference type="InterPro" id="IPR044878">
    <property type="entry name" value="UbiA_sf"/>
</dbReference>
<dbReference type="InterPro" id="IPR000537">
    <property type="entry name" value="UbiA_prenyltransferase"/>
</dbReference>
<feature type="transmembrane region" description="Helical" evidence="6">
    <location>
        <begin position="12"/>
        <end position="33"/>
    </location>
</feature>
<keyword evidence="5 6" id="KW-0472">Membrane</keyword>
<feature type="transmembrane region" description="Helical" evidence="6">
    <location>
        <begin position="141"/>
        <end position="170"/>
    </location>
</feature>
<feature type="transmembrane region" description="Helical" evidence="6">
    <location>
        <begin position="212"/>
        <end position="231"/>
    </location>
</feature>
<dbReference type="AlphaFoldDB" id="A0A0J8GRK6"/>
<dbReference type="CDD" id="cd13964">
    <property type="entry name" value="PT_UbiA_1"/>
    <property type="match status" value="1"/>
</dbReference>
<dbReference type="GO" id="GO:0016020">
    <property type="term" value="C:membrane"/>
    <property type="evidence" value="ECO:0007669"/>
    <property type="project" value="UniProtKB-SubCell"/>
</dbReference>
<dbReference type="Pfam" id="PF01040">
    <property type="entry name" value="UbiA"/>
    <property type="match status" value="1"/>
</dbReference>
<comment type="caution">
    <text evidence="7">The sequence shown here is derived from an EMBL/GenBank/DDBJ whole genome shotgun (WGS) entry which is preliminary data.</text>
</comment>
<reference evidence="7 8" key="1">
    <citation type="submission" date="2015-04" db="EMBL/GenBank/DDBJ databases">
        <title>Draft Genome Sequence of the Novel Agar-Digesting Marine Bacterium Q1.</title>
        <authorList>
            <person name="Li Y."/>
            <person name="Li D."/>
            <person name="Chen G."/>
            <person name="Du Z."/>
        </authorList>
    </citation>
    <scope>NUCLEOTIDE SEQUENCE [LARGE SCALE GENOMIC DNA]</scope>
    <source>
        <strain evidence="7 8">Q1</strain>
    </source>
</reference>
<evidence type="ECO:0000256" key="2">
    <source>
        <dbReference type="ARBA" id="ARBA00022475"/>
    </source>
</evidence>
<feature type="transmembrane region" description="Helical" evidence="6">
    <location>
        <begin position="182"/>
        <end position="203"/>
    </location>
</feature>
<keyword evidence="4 6" id="KW-1133">Transmembrane helix</keyword>
<sequence>MIFAYLQLVRAPAGLTAVSNILAAATIASAGLFSHQLGYLIIASLLLYFAGMGLNDCLDYKEDLKEGSNRPIVKGKLSLKNAWFFSLSLMVLGNFVAFQSSLISGYLALALSASILIYNGLIKEGLMGSFCMASCRYLNWLLGASFVGLSYANLSIGLPIFFYIAALTFLSKQESSGKNKNAVYGTALLLSLTLISLIGLICYKFNLNHTELVIAAIILCIASSLIGHKLIKVFKDFTPANIQKMISWMIIGVIPLDAIMLGLSGHYVMGLIVLALLPPCRILNKYLAVT</sequence>
<keyword evidence="3 6" id="KW-0812">Transmembrane</keyword>
<feature type="transmembrane region" description="Helical" evidence="6">
    <location>
        <begin position="103"/>
        <end position="121"/>
    </location>
</feature>
<evidence type="ECO:0000313" key="7">
    <source>
        <dbReference type="EMBL" id="KMT65455.1"/>
    </source>
</evidence>
<feature type="transmembrane region" description="Helical" evidence="6">
    <location>
        <begin position="246"/>
        <end position="277"/>
    </location>
</feature>
<evidence type="ECO:0000256" key="3">
    <source>
        <dbReference type="ARBA" id="ARBA00022692"/>
    </source>
</evidence>
<dbReference type="OrthoDB" id="508337at2"/>
<keyword evidence="2" id="KW-1003">Cell membrane</keyword>
<evidence type="ECO:0000313" key="8">
    <source>
        <dbReference type="Proteomes" id="UP000037600"/>
    </source>
</evidence>
<feature type="transmembrane region" description="Helical" evidence="6">
    <location>
        <begin position="39"/>
        <end position="58"/>
    </location>
</feature>
<name>A0A0J8GRK6_9ALTE</name>
<keyword evidence="8" id="KW-1185">Reference proteome</keyword>
<dbReference type="GO" id="GO:0016765">
    <property type="term" value="F:transferase activity, transferring alkyl or aryl (other than methyl) groups"/>
    <property type="evidence" value="ECO:0007669"/>
    <property type="project" value="InterPro"/>
</dbReference>
<dbReference type="STRING" id="1513271.XM47_08865"/>
<evidence type="ECO:0000256" key="1">
    <source>
        <dbReference type="ARBA" id="ARBA00004141"/>
    </source>
</evidence>
<proteinExistence type="predicted"/>
<gene>
    <name evidence="7" type="ORF">XM47_08865</name>
</gene>
<evidence type="ECO:0000256" key="5">
    <source>
        <dbReference type="ARBA" id="ARBA00023136"/>
    </source>
</evidence>
<accession>A0A0J8GRK6</accession>
<evidence type="ECO:0008006" key="9">
    <source>
        <dbReference type="Google" id="ProtNLM"/>
    </source>
</evidence>
<feature type="transmembrane region" description="Helical" evidence="6">
    <location>
        <begin position="79"/>
        <end position="97"/>
    </location>
</feature>
<organism evidence="7 8">
    <name type="scientific">Catenovulum maritimum</name>
    <dbReference type="NCBI Taxonomy" id="1513271"/>
    <lineage>
        <taxon>Bacteria</taxon>
        <taxon>Pseudomonadati</taxon>
        <taxon>Pseudomonadota</taxon>
        <taxon>Gammaproteobacteria</taxon>
        <taxon>Alteromonadales</taxon>
        <taxon>Alteromonadaceae</taxon>
        <taxon>Catenovulum</taxon>
    </lineage>
</organism>
<evidence type="ECO:0000256" key="6">
    <source>
        <dbReference type="SAM" id="Phobius"/>
    </source>
</evidence>
<dbReference type="Proteomes" id="UP000037600">
    <property type="component" value="Unassembled WGS sequence"/>
</dbReference>
<dbReference type="EMBL" id="LAZL01000011">
    <property type="protein sequence ID" value="KMT65455.1"/>
    <property type="molecule type" value="Genomic_DNA"/>
</dbReference>
<dbReference type="RefSeq" id="WP_048691733.1">
    <property type="nucleotide sequence ID" value="NZ_KQ130488.1"/>
</dbReference>
<comment type="subcellular location">
    <subcellularLocation>
        <location evidence="1">Membrane</location>
        <topology evidence="1">Multi-pass membrane protein</topology>
    </subcellularLocation>
</comment>
<protein>
    <recommendedName>
        <fullName evidence="9">Ubiquinone biosynthesis protein UbiA</fullName>
    </recommendedName>
</protein>